<reference evidence="1" key="1">
    <citation type="journal article" date="2023" name="Mol. Ecol. Resour.">
        <title>Chromosome-level genome assembly of a triploid poplar Populus alba 'Berolinensis'.</title>
        <authorList>
            <person name="Chen S."/>
            <person name="Yu Y."/>
            <person name="Wang X."/>
            <person name="Wang S."/>
            <person name="Zhang T."/>
            <person name="Zhou Y."/>
            <person name="He R."/>
            <person name="Meng N."/>
            <person name="Wang Y."/>
            <person name="Liu W."/>
            <person name="Liu Z."/>
            <person name="Liu J."/>
            <person name="Guo Q."/>
            <person name="Huang H."/>
            <person name="Sederoff R.R."/>
            <person name="Wang G."/>
            <person name="Qu G."/>
            <person name="Chen S."/>
        </authorList>
    </citation>
    <scope>NUCLEOTIDE SEQUENCE</scope>
    <source>
        <strain evidence="1">SC-2020</strain>
    </source>
</reference>
<dbReference type="AlphaFoldDB" id="A0AAD6WB85"/>
<comment type="caution">
    <text evidence="1">The sequence shown here is derived from an EMBL/GenBank/DDBJ whole genome shotgun (WGS) entry which is preliminary data.</text>
</comment>
<evidence type="ECO:0000313" key="1">
    <source>
        <dbReference type="EMBL" id="KAJ7006425.1"/>
    </source>
</evidence>
<gene>
    <name evidence="1" type="ORF">NC653_005693</name>
</gene>
<dbReference type="EMBL" id="JAQIZT010000002">
    <property type="protein sequence ID" value="KAJ7006425.1"/>
    <property type="molecule type" value="Genomic_DNA"/>
</dbReference>
<accession>A0AAD6WB85</accession>
<organism evidence="1 2">
    <name type="scientific">Populus alba x Populus x berolinensis</name>
    <dbReference type="NCBI Taxonomy" id="444605"/>
    <lineage>
        <taxon>Eukaryota</taxon>
        <taxon>Viridiplantae</taxon>
        <taxon>Streptophyta</taxon>
        <taxon>Embryophyta</taxon>
        <taxon>Tracheophyta</taxon>
        <taxon>Spermatophyta</taxon>
        <taxon>Magnoliopsida</taxon>
        <taxon>eudicotyledons</taxon>
        <taxon>Gunneridae</taxon>
        <taxon>Pentapetalae</taxon>
        <taxon>rosids</taxon>
        <taxon>fabids</taxon>
        <taxon>Malpighiales</taxon>
        <taxon>Salicaceae</taxon>
        <taxon>Saliceae</taxon>
        <taxon>Populus</taxon>
    </lineage>
</organism>
<name>A0AAD6WB85_9ROSI</name>
<proteinExistence type="predicted"/>
<keyword evidence="2" id="KW-1185">Reference proteome</keyword>
<evidence type="ECO:0000313" key="2">
    <source>
        <dbReference type="Proteomes" id="UP001164929"/>
    </source>
</evidence>
<sequence>MDLDCCPVRGFLVGLGRPEKRAPSFEIDRQFNQQLNNCHEWLYLSPIIKYPNSYVHLLFHGRPWTGIKKFTKTRRTPSPIINTCSKKSMPAICQRNNKNRQWLDAGSCFSGQSIKKALVSLQVQVGQVWRGNGNQAGFLGEGKAGFLLDSLFNGPSS</sequence>
<dbReference type="Proteomes" id="UP001164929">
    <property type="component" value="Chromosome 2"/>
</dbReference>
<protein>
    <submittedName>
        <fullName evidence="1">Uncharacterized protein</fullName>
    </submittedName>
</protein>